<organism evidence="2 3">
    <name type="scientific">Humicola insolens</name>
    <name type="common">Soft-rot fungus</name>
    <dbReference type="NCBI Taxonomy" id="85995"/>
    <lineage>
        <taxon>Eukaryota</taxon>
        <taxon>Fungi</taxon>
        <taxon>Dikarya</taxon>
        <taxon>Ascomycota</taxon>
        <taxon>Pezizomycotina</taxon>
        <taxon>Sordariomycetes</taxon>
        <taxon>Sordariomycetidae</taxon>
        <taxon>Sordariales</taxon>
        <taxon>Chaetomiaceae</taxon>
        <taxon>Mycothermus</taxon>
    </lineage>
</organism>
<dbReference type="EMBL" id="JAZGSY010000131">
    <property type="protein sequence ID" value="KAL1840011.1"/>
    <property type="molecule type" value="Genomic_DNA"/>
</dbReference>
<comment type="caution">
    <text evidence="2">The sequence shown here is derived from an EMBL/GenBank/DDBJ whole genome shotgun (WGS) entry which is preliminary data.</text>
</comment>
<accession>A0ABR3VF15</accession>
<feature type="signal peptide" evidence="1">
    <location>
        <begin position="1"/>
        <end position="17"/>
    </location>
</feature>
<protein>
    <recommendedName>
        <fullName evidence="4">Cell wall protein PhiA</fullName>
    </recommendedName>
</protein>
<gene>
    <name evidence="2" type="ORF">VTJ49DRAFT_928</name>
</gene>
<evidence type="ECO:0000313" key="2">
    <source>
        <dbReference type="EMBL" id="KAL1840011.1"/>
    </source>
</evidence>
<sequence>MQFKTALLSLLAAVASAAPSGKSCPAPVRKFGIMALRSASDIHFARVSATQSHMVLHLEEGKADAQCEDGSSGEDGAIFYIKNEELFLYGKDTKQQFFVDRSGMGLGVMQYFNSTGGPIGGRLELKGWAIDENDKLTFNGHDLIACPNSVLNGWSVWVYVGSDKPAGQEGCLGFSARAVTVTDPVKCDYSIYTY</sequence>
<name>A0ABR3VF15_HUMIN</name>
<evidence type="ECO:0000256" key="1">
    <source>
        <dbReference type="SAM" id="SignalP"/>
    </source>
</evidence>
<reference evidence="2 3" key="1">
    <citation type="journal article" date="2024" name="Commun. Biol.">
        <title>Comparative genomic analysis of thermophilic fungi reveals convergent evolutionary adaptations and gene losses.</title>
        <authorList>
            <person name="Steindorff A.S."/>
            <person name="Aguilar-Pontes M.V."/>
            <person name="Robinson A.J."/>
            <person name="Andreopoulos B."/>
            <person name="LaButti K."/>
            <person name="Kuo A."/>
            <person name="Mondo S."/>
            <person name="Riley R."/>
            <person name="Otillar R."/>
            <person name="Haridas S."/>
            <person name="Lipzen A."/>
            <person name="Grimwood J."/>
            <person name="Schmutz J."/>
            <person name="Clum A."/>
            <person name="Reid I.D."/>
            <person name="Moisan M.C."/>
            <person name="Butler G."/>
            <person name="Nguyen T.T.M."/>
            <person name="Dewar K."/>
            <person name="Conant G."/>
            <person name="Drula E."/>
            <person name="Henrissat B."/>
            <person name="Hansel C."/>
            <person name="Singer S."/>
            <person name="Hutchinson M.I."/>
            <person name="de Vries R.P."/>
            <person name="Natvig D.O."/>
            <person name="Powell A.J."/>
            <person name="Tsang A."/>
            <person name="Grigoriev I.V."/>
        </authorList>
    </citation>
    <scope>NUCLEOTIDE SEQUENCE [LARGE SCALE GENOMIC DNA]</scope>
    <source>
        <strain evidence="2 3">CBS 620.91</strain>
    </source>
</reference>
<dbReference type="Proteomes" id="UP001583172">
    <property type="component" value="Unassembled WGS sequence"/>
</dbReference>
<evidence type="ECO:0000313" key="3">
    <source>
        <dbReference type="Proteomes" id="UP001583172"/>
    </source>
</evidence>
<feature type="chain" id="PRO_5046381981" description="Cell wall protein PhiA" evidence="1">
    <location>
        <begin position="18"/>
        <end position="194"/>
    </location>
</feature>
<keyword evidence="3" id="KW-1185">Reference proteome</keyword>
<evidence type="ECO:0008006" key="4">
    <source>
        <dbReference type="Google" id="ProtNLM"/>
    </source>
</evidence>
<keyword evidence="1" id="KW-0732">Signal</keyword>
<proteinExistence type="predicted"/>